<keyword evidence="3" id="KW-1185">Reference proteome</keyword>
<proteinExistence type="predicted"/>
<feature type="domain" description="HD-CE" evidence="1">
    <location>
        <begin position="62"/>
        <end position="267"/>
    </location>
</feature>
<protein>
    <recommendedName>
        <fullName evidence="1">HD-CE domain-containing protein</fullName>
    </recommendedName>
</protein>
<comment type="caution">
    <text evidence="2">The sequence shown here is derived from an EMBL/GenBank/DDBJ whole genome shotgun (WGS) entry which is preliminary data.</text>
</comment>
<organism evidence="2 3">
    <name type="scientific">Fibrella aquatilis</name>
    <dbReference type="NCBI Taxonomy" id="2817059"/>
    <lineage>
        <taxon>Bacteria</taxon>
        <taxon>Pseudomonadati</taxon>
        <taxon>Bacteroidota</taxon>
        <taxon>Cytophagia</taxon>
        <taxon>Cytophagales</taxon>
        <taxon>Spirosomataceae</taxon>
        <taxon>Fibrella</taxon>
    </lineage>
</organism>
<reference evidence="2 3" key="1">
    <citation type="submission" date="2021-03" db="EMBL/GenBank/DDBJ databases">
        <title>Fibrella sp. HMF5036 genome sequencing and assembly.</title>
        <authorList>
            <person name="Kang H."/>
            <person name="Kim H."/>
            <person name="Bae S."/>
            <person name="Joh K."/>
        </authorList>
    </citation>
    <scope>NUCLEOTIDE SEQUENCE [LARGE SCALE GENOMIC DNA]</scope>
    <source>
        <strain evidence="2 3">HMF5036</strain>
    </source>
</reference>
<sequence length="365" mass="41488">MPRVKTLVTRLKEATEQPDQANHFPDVANDNYYHAYTQFESWLKRNVHNNVNQVAMMIDGGYLTDHGPGHIKTVIQRASDLLGTTEPYPLGPYEIFMLLTAIQVHDAGHIIGGRTGHEQNTQPLLKHLDVDRTEQVYIGRIARAHGGKLPDGDKDTIEKGLPIKDTFNSVSFRPRFLASLLRFADELADDRTRSARYVHEQGILPTSSEVYHAYAEALYSVDVYSEKQEIELSFELPAAKVDTPSTKGKKDEEGNEIIDNVYLLDEIFNRTYKMYQECVYCMRFFPAELQIKTITVKINVVDDDTRSPIHEPIGYQLKERGYPQFLATTIEGMCGPDIMFEGTIINGAILKQRIQRRFTSSTPTT</sequence>
<evidence type="ECO:0000313" key="2">
    <source>
        <dbReference type="EMBL" id="MBO0931892.1"/>
    </source>
</evidence>
<dbReference type="SUPFAM" id="SSF109604">
    <property type="entry name" value="HD-domain/PDEase-like"/>
    <property type="match status" value="1"/>
</dbReference>
<dbReference type="Gene3D" id="1.10.3210.10">
    <property type="entry name" value="Hypothetical protein af1432"/>
    <property type="match status" value="1"/>
</dbReference>
<dbReference type="Pfam" id="PF24391">
    <property type="entry name" value="HD-CE"/>
    <property type="match status" value="1"/>
</dbReference>
<dbReference type="EMBL" id="JAFMYU010000009">
    <property type="protein sequence ID" value="MBO0931892.1"/>
    <property type="molecule type" value="Genomic_DNA"/>
</dbReference>
<accession>A0A939G835</accession>
<evidence type="ECO:0000259" key="1">
    <source>
        <dbReference type="Pfam" id="PF24391"/>
    </source>
</evidence>
<dbReference type="Proteomes" id="UP000664795">
    <property type="component" value="Unassembled WGS sequence"/>
</dbReference>
<evidence type="ECO:0000313" key="3">
    <source>
        <dbReference type="Proteomes" id="UP000664795"/>
    </source>
</evidence>
<dbReference type="RefSeq" id="WP_207335862.1">
    <property type="nucleotide sequence ID" value="NZ_JAFMYU010000009.1"/>
</dbReference>
<dbReference type="InterPro" id="IPR056471">
    <property type="entry name" value="HD-CE"/>
</dbReference>
<name>A0A939G835_9BACT</name>
<gene>
    <name evidence="2" type="ORF">J2I48_12860</name>
</gene>
<dbReference type="AlphaFoldDB" id="A0A939G835"/>